<evidence type="ECO:0008006" key="4">
    <source>
        <dbReference type="Google" id="ProtNLM"/>
    </source>
</evidence>
<dbReference type="Pfam" id="PF06697">
    <property type="entry name" value="DUF1191"/>
    <property type="match status" value="1"/>
</dbReference>
<keyword evidence="1" id="KW-0732">Signal</keyword>
<sequence>MWILSLLMILILSSLTGHQVVVMADDAVSTAKANSLDSSLQEYAYRALVKPKIGTFYNATTQLPSNFTGVTLAALRLRSGSLRRYDIPNYNEFQIPKGLVQTPYVKRLVLVYQNLGNNNNWSSNYYPLPPNHTYLAPLLGLVAYNGSDLFATNLSHLNLNVAAGHPIIVRFRNVKSPPPGTLPKCVRFDLFGASHFTNVTGGNTCSTFQQGHFSIVLQYSTPPPPTITISPLPSP</sequence>
<dbReference type="OrthoDB" id="1925347at2759"/>
<dbReference type="PANTHER" id="PTHR33512:SF14">
    <property type="entry name" value="EXPRESSED PROTEIN"/>
    <property type="match status" value="1"/>
</dbReference>
<dbReference type="EMBL" id="DF973659">
    <property type="protein sequence ID" value="GAU37163.1"/>
    <property type="molecule type" value="Genomic_DNA"/>
</dbReference>
<dbReference type="InterPro" id="IPR010605">
    <property type="entry name" value="DUF1191"/>
</dbReference>
<organism evidence="2 3">
    <name type="scientific">Trifolium subterraneum</name>
    <name type="common">Subterranean clover</name>
    <dbReference type="NCBI Taxonomy" id="3900"/>
    <lineage>
        <taxon>Eukaryota</taxon>
        <taxon>Viridiplantae</taxon>
        <taxon>Streptophyta</taxon>
        <taxon>Embryophyta</taxon>
        <taxon>Tracheophyta</taxon>
        <taxon>Spermatophyta</taxon>
        <taxon>Magnoliopsida</taxon>
        <taxon>eudicotyledons</taxon>
        <taxon>Gunneridae</taxon>
        <taxon>Pentapetalae</taxon>
        <taxon>rosids</taxon>
        <taxon>fabids</taxon>
        <taxon>Fabales</taxon>
        <taxon>Fabaceae</taxon>
        <taxon>Papilionoideae</taxon>
        <taxon>50 kb inversion clade</taxon>
        <taxon>NPAAA clade</taxon>
        <taxon>Hologalegina</taxon>
        <taxon>IRL clade</taxon>
        <taxon>Trifolieae</taxon>
        <taxon>Trifolium</taxon>
    </lineage>
</organism>
<name>A0A2Z6N5B5_TRISU</name>
<feature type="chain" id="PRO_5016455663" description="Plastocyanin-like domain-containing protein" evidence="1">
    <location>
        <begin position="18"/>
        <end position="235"/>
    </location>
</feature>
<accession>A0A2Z6N5B5</accession>
<dbReference type="AlphaFoldDB" id="A0A2Z6N5B5"/>
<evidence type="ECO:0000313" key="3">
    <source>
        <dbReference type="Proteomes" id="UP000242715"/>
    </source>
</evidence>
<gene>
    <name evidence="2" type="ORF">TSUD_391520</name>
</gene>
<evidence type="ECO:0000313" key="2">
    <source>
        <dbReference type="EMBL" id="GAU37163.1"/>
    </source>
</evidence>
<dbReference type="Proteomes" id="UP000242715">
    <property type="component" value="Unassembled WGS sequence"/>
</dbReference>
<feature type="signal peptide" evidence="1">
    <location>
        <begin position="1"/>
        <end position="17"/>
    </location>
</feature>
<dbReference type="PANTHER" id="PTHR33512">
    <property type="entry name" value="PROTEIN, PUTATIVE (DUF1191)-RELATED"/>
    <property type="match status" value="1"/>
</dbReference>
<evidence type="ECO:0000256" key="1">
    <source>
        <dbReference type="SAM" id="SignalP"/>
    </source>
</evidence>
<reference evidence="3" key="1">
    <citation type="journal article" date="2017" name="Front. Plant Sci.">
        <title>Climate Clever Clovers: New Paradigm to Reduce the Environmental Footprint of Ruminants by Breeding Low Methanogenic Forages Utilizing Haplotype Variation.</title>
        <authorList>
            <person name="Kaur P."/>
            <person name="Appels R."/>
            <person name="Bayer P.E."/>
            <person name="Keeble-Gagnere G."/>
            <person name="Wang J."/>
            <person name="Hirakawa H."/>
            <person name="Shirasawa K."/>
            <person name="Vercoe P."/>
            <person name="Stefanova K."/>
            <person name="Durmic Z."/>
            <person name="Nichols P."/>
            <person name="Revell C."/>
            <person name="Isobe S.N."/>
            <person name="Edwards D."/>
            <person name="Erskine W."/>
        </authorList>
    </citation>
    <scope>NUCLEOTIDE SEQUENCE [LARGE SCALE GENOMIC DNA]</scope>
    <source>
        <strain evidence="3">cv. Daliak</strain>
    </source>
</reference>
<proteinExistence type="predicted"/>
<keyword evidence="3" id="KW-1185">Reference proteome</keyword>
<dbReference type="GO" id="GO:0016020">
    <property type="term" value="C:membrane"/>
    <property type="evidence" value="ECO:0007669"/>
    <property type="project" value="TreeGrafter"/>
</dbReference>
<protein>
    <recommendedName>
        <fullName evidence="4">Plastocyanin-like domain-containing protein</fullName>
    </recommendedName>
</protein>